<dbReference type="InterPro" id="IPR010432">
    <property type="entry name" value="RDD"/>
</dbReference>
<comment type="caution">
    <text evidence="8">The sequence shown here is derived from an EMBL/GenBank/DDBJ whole genome shotgun (WGS) entry which is preliminary data.</text>
</comment>
<protein>
    <submittedName>
        <fullName evidence="8">RDD family protein</fullName>
    </submittedName>
</protein>
<evidence type="ECO:0000256" key="1">
    <source>
        <dbReference type="ARBA" id="ARBA00004651"/>
    </source>
</evidence>
<keyword evidence="3 6" id="KW-0812">Transmembrane</keyword>
<evidence type="ECO:0000256" key="6">
    <source>
        <dbReference type="SAM" id="Phobius"/>
    </source>
</evidence>
<evidence type="ECO:0000256" key="3">
    <source>
        <dbReference type="ARBA" id="ARBA00022692"/>
    </source>
</evidence>
<accession>A0A939GMK9</accession>
<dbReference type="GO" id="GO:0005886">
    <property type="term" value="C:plasma membrane"/>
    <property type="evidence" value="ECO:0007669"/>
    <property type="project" value="UniProtKB-SubCell"/>
</dbReference>
<dbReference type="PANTHER" id="PTHR36115">
    <property type="entry name" value="PROLINE-RICH ANTIGEN HOMOLOG-RELATED"/>
    <property type="match status" value="1"/>
</dbReference>
<name>A0A939GMK9_9BACT</name>
<evidence type="ECO:0000313" key="8">
    <source>
        <dbReference type="EMBL" id="MBO0939585.1"/>
    </source>
</evidence>
<evidence type="ECO:0000259" key="7">
    <source>
        <dbReference type="Pfam" id="PF06271"/>
    </source>
</evidence>
<dbReference type="InterPro" id="IPR051791">
    <property type="entry name" value="Pra-immunoreactive"/>
</dbReference>
<evidence type="ECO:0000256" key="2">
    <source>
        <dbReference type="ARBA" id="ARBA00022475"/>
    </source>
</evidence>
<evidence type="ECO:0000256" key="5">
    <source>
        <dbReference type="ARBA" id="ARBA00023136"/>
    </source>
</evidence>
<feature type="domain" description="RDD" evidence="7">
    <location>
        <begin position="16"/>
        <end position="131"/>
    </location>
</feature>
<dbReference type="Pfam" id="PF06271">
    <property type="entry name" value="RDD"/>
    <property type="match status" value="1"/>
</dbReference>
<gene>
    <name evidence="8" type="ORF">J2I47_23750</name>
</gene>
<keyword evidence="4 6" id="KW-1133">Transmembrane helix</keyword>
<dbReference type="Proteomes" id="UP000664034">
    <property type="component" value="Unassembled WGS sequence"/>
</dbReference>
<feature type="transmembrane region" description="Helical" evidence="6">
    <location>
        <begin position="20"/>
        <end position="42"/>
    </location>
</feature>
<dbReference type="RefSeq" id="WP_207367110.1">
    <property type="nucleotide sequence ID" value="NZ_JAFMYV010000015.1"/>
</dbReference>
<keyword evidence="9" id="KW-1185">Reference proteome</keyword>
<comment type="subcellular location">
    <subcellularLocation>
        <location evidence="1">Cell membrane</location>
        <topology evidence="1">Multi-pass membrane protein</topology>
    </subcellularLocation>
</comment>
<evidence type="ECO:0000313" key="9">
    <source>
        <dbReference type="Proteomes" id="UP000664034"/>
    </source>
</evidence>
<keyword evidence="2" id="KW-1003">Cell membrane</keyword>
<organism evidence="8 9">
    <name type="scientific">Fibrella rubiginis</name>
    <dbReference type="NCBI Taxonomy" id="2817060"/>
    <lineage>
        <taxon>Bacteria</taxon>
        <taxon>Pseudomonadati</taxon>
        <taxon>Bacteroidota</taxon>
        <taxon>Cytophagia</taxon>
        <taxon>Cytophagales</taxon>
        <taxon>Spirosomataceae</taxon>
        <taxon>Fibrella</taxon>
    </lineage>
</organism>
<dbReference type="EMBL" id="JAFMYV010000015">
    <property type="protein sequence ID" value="MBO0939585.1"/>
    <property type="molecule type" value="Genomic_DNA"/>
</dbReference>
<sequence>MEPTQYTPSPVTREKASPIIRFVALFIDGIAGYVPMLLLGIISYKLATLGYLISLGYMLTRDSLPFLNGQSIGKKLMGIKVIKEDTGAGIMGDYGTGVVRAIPQVIPLLNLVDALVIFRDNSKRFGDEWAKTIVVKA</sequence>
<dbReference type="AlphaFoldDB" id="A0A939GMK9"/>
<reference evidence="8" key="1">
    <citation type="submission" date="2021-03" db="EMBL/GenBank/DDBJ databases">
        <title>Fibrella sp. HMF5335 genome sequencing and assembly.</title>
        <authorList>
            <person name="Kang H."/>
            <person name="Kim H."/>
            <person name="Bae S."/>
            <person name="Joh K."/>
        </authorList>
    </citation>
    <scope>NUCLEOTIDE SEQUENCE</scope>
    <source>
        <strain evidence="8">HMF5335</strain>
    </source>
</reference>
<keyword evidence="5 6" id="KW-0472">Membrane</keyword>
<evidence type="ECO:0000256" key="4">
    <source>
        <dbReference type="ARBA" id="ARBA00022989"/>
    </source>
</evidence>
<proteinExistence type="predicted"/>